<keyword evidence="5" id="KW-1185">Reference proteome</keyword>
<dbReference type="InterPro" id="IPR051397">
    <property type="entry name" value="Zn-ADH-like_protein"/>
</dbReference>
<proteinExistence type="predicted"/>
<evidence type="ECO:0000313" key="4">
    <source>
        <dbReference type="EMBL" id="CAI8015010.1"/>
    </source>
</evidence>
<dbReference type="SUPFAM" id="SSF50129">
    <property type="entry name" value="GroES-like"/>
    <property type="match status" value="1"/>
</dbReference>
<accession>A0AA35WHZ5</accession>
<dbReference type="InterPro" id="IPR020843">
    <property type="entry name" value="ER"/>
</dbReference>
<dbReference type="Proteomes" id="UP001174909">
    <property type="component" value="Unassembled WGS sequence"/>
</dbReference>
<dbReference type="PANTHER" id="PTHR43677:SF3">
    <property type="entry name" value="PROSTAGLANDIN REDUCTASE 3"/>
    <property type="match status" value="1"/>
</dbReference>
<dbReference type="EMBL" id="CASHTH010001413">
    <property type="protein sequence ID" value="CAI8015010.1"/>
    <property type="molecule type" value="Genomic_DNA"/>
</dbReference>
<dbReference type="Pfam" id="PF00107">
    <property type="entry name" value="ADH_zinc_N"/>
    <property type="match status" value="1"/>
</dbReference>
<evidence type="ECO:0000259" key="3">
    <source>
        <dbReference type="SMART" id="SM00829"/>
    </source>
</evidence>
<feature type="domain" description="Enoyl reductase (ER)" evidence="3">
    <location>
        <begin position="5"/>
        <end position="288"/>
    </location>
</feature>
<dbReference type="PANTHER" id="PTHR43677">
    <property type="entry name" value="SHORT-CHAIN DEHYDROGENASE/REDUCTASE"/>
    <property type="match status" value="1"/>
</dbReference>
<comment type="caution">
    <text evidence="4">The sequence shown here is derived from an EMBL/GenBank/DDBJ whole genome shotgun (WGS) entry which is preliminary data.</text>
</comment>
<dbReference type="GO" id="GO:0016491">
    <property type="term" value="F:oxidoreductase activity"/>
    <property type="evidence" value="ECO:0007669"/>
    <property type="project" value="UniProtKB-KW"/>
</dbReference>
<dbReference type="FunFam" id="3.40.50.720:FF:000121">
    <property type="entry name" value="Prostaglandin reductase 2"/>
    <property type="match status" value="1"/>
</dbReference>
<dbReference type="InterPro" id="IPR013154">
    <property type="entry name" value="ADH-like_N"/>
</dbReference>
<reference evidence="4" key="1">
    <citation type="submission" date="2023-03" db="EMBL/GenBank/DDBJ databases">
        <authorList>
            <person name="Steffen K."/>
            <person name="Cardenas P."/>
        </authorList>
    </citation>
    <scope>NUCLEOTIDE SEQUENCE</scope>
</reference>
<dbReference type="GO" id="GO:0005739">
    <property type="term" value="C:mitochondrion"/>
    <property type="evidence" value="ECO:0007669"/>
    <property type="project" value="TreeGrafter"/>
</dbReference>
<dbReference type="AlphaFoldDB" id="A0AA35WHZ5"/>
<dbReference type="SUPFAM" id="SSF51735">
    <property type="entry name" value="NAD(P)-binding Rossmann-fold domains"/>
    <property type="match status" value="1"/>
</dbReference>
<dbReference type="Pfam" id="PF08240">
    <property type="entry name" value="ADH_N"/>
    <property type="match status" value="1"/>
</dbReference>
<evidence type="ECO:0000256" key="2">
    <source>
        <dbReference type="ARBA" id="ARBA00023002"/>
    </source>
</evidence>
<name>A0AA35WHZ5_GEOBA</name>
<dbReference type="Gene3D" id="3.90.180.10">
    <property type="entry name" value="Medium-chain alcohol dehydrogenases, catalytic domain"/>
    <property type="match status" value="2"/>
</dbReference>
<evidence type="ECO:0000313" key="5">
    <source>
        <dbReference type="Proteomes" id="UP001174909"/>
    </source>
</evidence>
<protein>
    <recommendedName>
        <fullName evidence="1">15-oxoprostaglandin 13-reductase</fullName>
        <ecNumber evidence="1">1.3.1.48</ecNumber>
    </recommendedName>
</protein>
<evidence type="ECO:0000256" key="1">
    <source>
        <dbReference type="ARBA" id="ARBA00011981"/>
    </source>
</evidence>
<sequence>MPRAGSRELLVRTSYAGINASDINWTAGRYLPGLQPPFDTGFEGLGKVVEVGKDCKGFQTGDSVLFMHAGSFSEYLTLPYRKATLLPRLDPAYLSLLVSGCTASIALEKFAVQLAKLAGCHVIGTCSTDEKADFLRGLGCDRPINYKKENLKSVLREEYPRGVDVMYEGIGGEIFNTCVKNLATKGKLVVIGFIESYKSSNFSTRPTLPLHQILLSKSASIRGFFLNDYVADLPSHISRLCQLYEQGQLKALVDVGEGAPGGPFRGLESVYDAVDHLFSGCNRGKVVVEISPPQATPESATRAKL</sequence>
<dbReference type="EC" id="1.3.1.48" evidence="1"/>
<dbReference type="SMART" id="SM00829">
    <property type="entry name" value="PKS_ER"/>
    <property type="match status" value="1"/>
</dbReference>
<gene>
    <name evidence="4" type="ORF">GBAR_LOCUS9353</name>
</gene>
<dbReference type="Gene3D" id="3.40.50.720">
    <property type="entry name" value="NAD(P)-binding Rossmann-like Domain"/>
    <property type="match status" value="2"/>
</dbReference>
<dbReference type="InterPro" id="IPR036291">
    <property type="entry name" value="NAD(P)-bd_dom_sf"/>
</dbReference>
<dbReference type="InterPro" id="IPR013149">
    <property type="entry name" value="ADH-like_C"/>
</dbReference>
<keyword evidence="2" id="KW-0560">Oxidoreductase</keyword>
<dbReference type="InterPro" id="IPR011032">
    <property type="entry name" value="GroES-like_sf"/>
</dbReference>
<organism evidence="4 5">
    <name type="scientific">Geodia barretti</name>
    <name type="common">Barrett's horny sponge</name>
    <dbReference type="NCBI Taxonomy" id="519541"/>
    <lineage>
        <taxon>Eukaryota</taxon>
        <taxon>Metazoa</taxon>
        <taxon>Porifera</taxon>
        <taxon>Demospongiae</taxon>
        <taxon>Heteroscleromorpha</taxon>
        <taxon>Tetractinellida</taxon>
        <taxon>Astrophorina</taxon>
        <taxon>Geodiidae</taxon>
        <taxon>Geodia</taxon>
    </lineage>
</organism>